<dbReference type="Proteomes" id="UP000182517">
    <property type="component" value="Chromosome"/>
</dbReference>
<accession>A0A1L3GLS4</accession>
<evidence type="ECO:0000313" key="2">
    <source>
        <dbReference type="Proteomes" id="UP000182517"/>
    </source>
</evidence>
<dbReference type="EMBL" id="CP015519">
    <property type="protein sequence ID" value="APG26879.1"/>
    <property type="molecule type" value="Genomic_DNA"/>
</dbReference>
<proteinExistence type="predicted"/>
<sequence length="88" mass="9868">MPGITGLEFVARQVQAGCKGDVSNKAVLSGTWSQEELWQAQQLGCKVFDKPYRTGEIEAWLDAREKLIPKDRRLLDAETFTVVGRDKS</sequence>
<dbReference type="KEGG" id="pef:A7E78_02915"/>
<evidence type="ECO:0008006" key="3">
    <source>
        <dbReference type="Google" id="ProtNLM"/>
    </source>
</evidence>
<dbReference type="STRING" id="1842532.A7E78_02915"/>
<evidence type="ECO:0000313" key="1">
    <source>
        <dbReference type="EMBL" id="APG26879.1"/>
    </source>
</evidence>
<keyword evidence="2" id="KW-1185">Reference proteome</keyword>
<gene>
    <name evidence="1" type="ORF">A7E78_02915</name>
</gene>
<dbReference type="AlphaFoldDB" id="A0A1L3GLS4"/>
<name>A0A1L3GLS4_9BACT</name>
<organism evidence="1 2">
    <name type="scientific">Syntrophotalea acetylenivorans</name>
    <dbReference type="NCBI Taxonomy" id="1842532"/>
    <lineage>
        <taxon>Bacteria</taxon>
        <taxon>Pseudomonadati</taxon>
        <taxon>Thermodesulfobacteriota</taxon>
        <taxon>Desulfuromonadia</taxon>
        <taxon>Desulfuromonadales</taxon>
        <taxon>Syntrophotaleaceae</taxon>
        <taxon>Syntrophotalea</taxon>
    </lineage>
</organism>
<protein>
    <recommendedName>
        <fullName evidence="3">Response regulatory domain-containing protein</fullName>
    </recommendedName>
</protein>
<reference evidence="1 2" key="1">
    <citation type="journal article" date="2017" name="Genome Announc.">
        <title>Complete Genome Sequences of Two Acetylene-Fermenting Pelobacter acetylenicus Strains.</title>
        <authorList>
            <person name="Sutton J.M."/>
            <person name="Baesman S.M."/>
            <person name="Fierst J.L."/>
            <person name="Poret-Peterson A.T."/>
            <person name="Oremland R.S."/>
            <person name="Dunlap D.S."/>
            <person name="Akob D.M."/>
        </authorList>
    </citation>
    <scope>NUCLEOTIDE SEQUENCE [LARGE SCALE GENOMIC DNA]</scope>
    <source>
        <strain evidence="1 2">SFB93</strain>
    </source>
</reference>